<evidence type="ECO:0000256" key="6">
    <source>
        <dbReference type="ARBA" id="ARBA00023239"/>
    </source>
</evidence>
<dbReference type="RefSeq" id="WP_092818602.1">
    <property type="nucleotide sequence ID" value="NZ_BAABKJ010000006.1"/>
</dbReference>
<dbReference type="SUPFAM" id="SSF56752">
    <property type="entry name" value="D-aminoacid aminotransferase-like PLP-dependent enzymes"/>
    <property type="match status" value="1"/>
</dbReference>
<dbReference type="Pfam" id="PF01063">
    <property type="entry name" value="Aminotran_4"/>
    <property type="match status" value="1"/>
</dbReference>
<dbReference type="GO" id="GO:0008153">
    <property type="term" value="P:4-aminobenzoate biosynthetic process"/>
    <property type="evidence" value="ECO:0007669"/>
    <property type="project" value="UniProtKB-UniRule"/>
</dbReference>
<evidence type="ECO:0000313" key="11">
    <source>
        <dbReference type="EMBL" id="SDB87729.1"/>
    </source>
</evidence>
<keyword evidence="12" id="KW-1185">Reference proteome</keyword>
<evidence type="ECO:0000256" key="4">
    <source>
        <dbReference type="ARBA" id="ARBA00022898"/>
    </source>
</evidence>
<protein>
    <recommendedName>
        <fullName evidence="8 10">Aminodeoxychorismate lyase</fullName>
        <ecNumber evidence="8 10">4.1.3.38</ecNumber>
    </recommendedName>
</protein>
<comment type="pathway">
    <text evidence="7">Cofactor biosynthesis; tetrahydrofolate biosynthesis; 4-aminobenzoate from chorismate: step 2/2.</text>
</comment>
<evidence type="ECO:0000256" key="5">
    <source>
        <dbReference type="ARBA" id="ARBA00022909"/>
    </source>
</evidence>
<keyword evidence="5" id="KW-0289">Folate biosynthesis</keyword>
<dbReference type="GO" id="GO:0046656">
    <property type="term" value="P:folic acid biosynthetic process"/>
    <property type="evidence" value="ECO:0007669"/>
    <property type="project" value="UniProtKB-KW"/>
</dbReference>
<dbReference type="GO" id="GO:0030170">
    <property type="term" value="F:pyridoxal phosphate binding"/>
    <property type="evidence" value="ECO:0007669"/>
    <property type="project" value="InterPro"/>
</dbReference>
<dbReference type="EMBL" id="FMYO01000001">
    <property type="protein sequence ID" value="SDB87729.1"/>
    <property type="molecule type" value="Genomic_DNA"/>
</dbReference>
<dbReference type="InterPro" id="IPR050571">
    <property type="entry name" value="Class-IV_PLP-Dep_Aminotrnsfr"/>
</dbReference>
<reference evidence="12" key="1">
    <citation type="submission" date="2016-09" db="EMBL/GenBank/DDBJ databases">
        <authorList>
            <person name="Varghese N."/>
            <person name="Submissions S."/>
        </authorList>
    </citation>
    <scope>NUCLEOTIDE SEQUENCE [LARGE SCALE GENOMIC DNA]</scope>
    <source>
        <strain evidence="12">ANC 4667</strain>
    </source>
</reference>
<comment type="subunit">
    <text evidence="3">Homodimer.</text>
</comment>
<dbReference type="Proteomes" id="UP000243468">
    <property type="component" value="Unassembled WGS sequence"/>
</dbReference>
<organism evidence="11 12">
    <name type="scientific">Acinetobacter kookii</name>
    <dbReference type="NCBI Taxonomy" id="1226327"/>
    <lineage>
        <taxon>Bacteria</taxon>
        <taxon>Pseudomonadati</taxon>
        <taxon>Pseudomonadota</taxon>
        <taxon>Gammaproteobacteria</taxon>
        <taxon>Moraxellales</taxon>
        <taxon>Moraxellaceae</taxon>
        <taxon>Acinetobacter</taxon>
    </lineage>
</organism>
<dbReference type="PANTHER" id="PTHR42743:SF2">
    <property type="entry name" value="AMINODEOXYCHORISMATE LYASE"/>
    <property type="match status" value="1"/>
</dbReference>
<dbReference type="GO" id="GO:0005829">
    <property type="term" value="C:cytosol"/>
    <property type="evidence" value="ECO:0007669"/>
    <property type="project" value="TreeGrafter"/>
</dbReference>
<dbReference type="OrthoDB" id="9805628at2"/>
<evidence type="ECO:0000256" key="3">
    <source>
        <dbReference type="ARBA" id="ARBA00011738"/>
    </source>
</evidence>
<evidence type="ECO:0000256" key="9">
    <source>
        <dbReference type="ARBA" id="ARBA00049529"/>
    </source>
</evidence>
<dbReference type="STRING" id="1226327.SAMN05421732_101547"/>
<dbReference type="InterPro" id="IPR001544">
    <property type="entry name" value="Aminotrans_IV"/>
</dbReference>
<keyword evidence="6 11" id="KW-0456">Lyase</keyword>
<dbReference type="InterPro" id="IPR043132">
    <property type="entry name" value="BCAT-like_C"/>
</dbReference>
<gene>
    <name evidence="11" type="ORF">SAMN05421732_101547</name>
</gene>
<dbReference type="Gene3D" id="3.30.470.10">
    <property type="match status" value="1"/>
</dbReference>
<proteinExistence type="inferred from homology"/>
<dbReference type="InterPro" id="IPR043131">
    <property type="entry name" value="BCAT-like_N"/>
</dbReference>
<comment type="catalytic activity">
    <reaction evidence="9">
        <text>4-amino-4-deoxychorismate = 4-aminobenzoate + pyruvate + H(+)</text>
        <dbReference type="Rhea" id="RHEA:16201"/>
        <dbReference type="ChEBI" id="CHEBI:15361"/>
        <dbReference type="ChEBI" id="CHEBI:15378"/>
        <dbReference type="ChEBI" id="CHEBI:17836"/>
        <dbReference type="ChEBI" id="CHEBI:58406"/>
        <dbReference type="EC" id="4.1.3.38"/>
    </reaction>
</comment>
<dbReference type="InterPro" id="IPR036038">
    <property type="entry name" value="Aminotransferase-like"/>
</dbReference>
<dbReference type="InterPro" id="IPR017824">
    <property type="entry name" value="Aminodeoxychorismate_lyase_IV"/>
</dbReference>
<dbReference type="Gene3D" id="3.20.10.10">
    <property type="entry name" value="D-amino Acid Aminotransferase, subunit A, domain 2"/>
    <property type="match status" value="1"/>
</dbReference>
<evidence type="ECO:0000256" key="2">
    <source>
        <dbReference type="ARBA" id="ARBA00009320"/>
    </source>
</evidence>
<dbReference type="GO" id="GO:0008696">
    <property type="term" value="F:4-amino-4-deoxychorismate lyase activity"/>
    <property type="evidence" value="ECO:0007669"/>
    <property type="project" value="UniProtKB-UniRule"/>
</dbReference>
<comment type="similarity">
    <text evidence="2">Belongs to the class-IV pyridoxal-phosphate-dependent aminotransferase family.</text>
</comment>
<sequence>MPCFKNAREINEVSLQDRAFHYGDGCFTTARVRHGKMELENLHKSRLQLSCERLMLQADLSCIEKTLAVLQQQFLQVNGTLKIIISRGEGQRGYSLPDHPADVWVFFYPQAVDDFQIEKIKSGVLQQALGLSMPNLVGLKSLNRLEQVLLKHEADQRGWNEALVTDVQGTVVEGVSSNCFIRLNNTWVTPELRYNGVHGVMRAEILSRMQQHGIQCEQRFIDLDDIAKFESLFFCNALSPMKVVTELNQHALNVQPCIELFNILQLDQIH</sequence>
<name>A0A1G6H0E0_9GAMM</name>
<dbReference type="PANTHER" id="PTHR42743">
    <property type="entry name" value="AMINO-ACID AMINOTRANSFERASE"/>
    <property type="match status" value="1"/>
</dbReference>
<keyword evidence="4" id="KW-0663">Pyridoxal phosphate</keyword>
<dbReference type="AlphaFoldDB" id="A0A1G6H0E0"/>
<evidence type="ECO:0000256" key="10">
    <source>
        <dbReference type="NCBIfam" id="TIGR03461"/>
    </source>
</evidence>
<evidence type="ECO:0000256" key="1">
    <source>
        <dbReference type="ARBA" id="ARBA00001933"/>
    </source>
</evidence>
<dbReference type="EC" id="4.1.3.38" evidence="8 10"/>
<comment type="cofactor">
    <cofactor evidence="1">
        <name>pyridoxal 5'-phosphate</name>
        <dbReference type="ChEBI" id="CHEBI:597326"/>
    </cofactor>
</comment>
<dbReference type="NCBIfam" id="TIGR03461">
    <property type="entry name" value="pabC_Proteo"/>
    <property type="match status" value="1"/>
</dbReference>
<evidence type="ECO:0000256" key="7">
    <source>
        <dbReference type="ARBA" id="ARBA00035633"/>
    </source>
</evidence>
<evidence type="ECO:0000256" key="8">
    <source>
        <dbReference type="ARBA" id="ARBA00035676"/>
    </source>
</evidence>
<accession>A0A1G6H0E0</accession>
<evidence type="ECO:0000313" key="12">
    <source>
        <dbReference type="Proteomes" id="UP000243468"/>
    </source>
</evidence>